<gene>
    <name evidence="8" type="ORF">SAMN04489859_100284</name>
</gene>
<sequence length="304" mass="32521">MSQTSLQDQRGDNIPLAVGTIILTVLALSLGDALIKMTSGSFVIWQIFVIRSLIVIPVLLGVLASKAQGKFRLPDAIPWVALRSLMLVGMWVCYYLSLPELTLSAAAAAYYTLPIFISLFSALFIGDRISRAGWAAVFIGFSGVLLILRPEAGDFNAYAILPLISAMLYAGAMILTRTRCRQQDPIMLSLALNISFVIVGALAAAVIALLPETMRQGFLLAPWSDMGPSEWISMTLLATAILIGSIGAAIAYQNGPPAMVGTFDFAYVGFAVIWGLVFFAEVPDAISSLGMLLIVGAGILSLRR</sequence>
<evidence type="ECO:0000256" key="6">
    <source>
        <dbReference type="SAM" id="Phobius"/>
    </source>
</evidence>
<evidence type="ECO:0000256" key="2">
    <source>
        <dbReference type="ARBA" id="ARBA00009853"/>
    </source>
</evidence>
<dbReference type="Pfam" id="PF00892">
    <property type="entry name" value="EamA"/>
    <property type="match status" value="1"/>
</dbReference>
<feature type="transmembrane region" description="Helical" evidence="6">
    <location>
        <begin position="76"/>
        <end position="97"/>
    </location>
</feature>
<evidence type="ECO:0000256" key="5">
    <source>
        <dbReference type="ARBA" id="ARBA00023136"/>
    </source>
</evidence>
<organism evidence="8 9">
    <name type="scientific">Paracoccus alcaliphilus</name>
    <dbReference type="NCBI Taxonomy" id="34002"/>
    <lineage>
        <taxon>Bacteria</taxon>
        <taxon>Pseudomonadati</taxon>
        <taxon>Pseudomonadota</taxon>
        <taxon>Alphaproteobacteria</taxon>
        <taxon>Rhodobacterales</taxon>
        <taxon>Paracoccaceae</taxon>
        <taxon>Paracoccus</taxon>
    </lineage>
</organism>
<feature type="transmembrane region" description="Helical" evidence="6">
    <location>
        <begin position="132"/>
        <end position="149"/>
    </location>
</feature>
<dbReference type="AlphaFoldDB" id="A0A1H8EH88"/>
<dbReference type="PANTHER" id="PTHR22911:SF6">
    <property type="entry name" value="SOLUTE CARRIER FAMILY 35 MEMBER G1"/>
    <property type="match status" value="1"/>
</dbReference>
<evidence type="ECO:0000256" key="4">
    <source>
        <dbReference type="ARBA" id="ARBA00022989"/>
    </source>
</evidence>
<feature type="transmembrane region" description="Helical" evidence="6">
    <location>
        <begin position="187"/>
        <end position="211"/>
    </location>
</feature>
<keyword evidence="3 6" id="KW-0812">Transmembrane</keyword>
<feature type="transmembrane region" description="Helical" evidence="6">
    <location>
        <begin position="285"/>
        <end position="302"/>
    </location>
</feature>
<reference evidence="8 9" key="1">
    <citation type="submission" date="2016-10" db="EMBL/GenBank/DDBJ databases">
        <authorList>
            <person name="de Groot N.N."/>
        </authorList>
    </citation>
    <scope>NUCLEOTIDE SEQUENCE [LARGE SCALE GENOMIC DNA]</scope>
    <source>
        <strain evidence="8 9">DSM 8512</strain>
    </source>
</reference>
<evidence type="ECO:0000313" key="8">
    <source>
        <dbReference type="EMBL" id="SEN18941.1"/>
    </source>
</evidence>
<dbReference type="Proteomes" id="UP000199054">
    <property type="component" value="Unassembled WGS sequence"/>
</dbReference>
<dbReference type="EMBL" id="FODE01000002">
    <property type="protein sequence ID" value="SEN18941.1"/>
    <property type="molecule type" value="Genomic_DNA"/>
</dbReference>
<feature type="transmembrane region" description="Helical" evidence="6">
    <location>
        <begin position="12"/>
        <end position="31"/>
    </location>
</feature>
<evidence type="ECO:0000256" key="1">
    <source>
        <dbReference type="ARBA" id="ARBA00004141"/>
    </source>
</evidence>
<feature type="transmembrane region" description="Helical" evidence="6">
    <location>
        <begin position="259"/>
        <end position="279"/>
    </location>
</feature>
<dbReference type="OrthoDB" id="148351at2"/>
<feature type="transmembrane region" description="Helical" evidence="6">
    <location>
        <begin position="231"/>
        <end position="252"/>
    </location>
</feature>
<comment type="similarity">
    <text evidence="2">Belongs to the drug/metabolite transporter (DMT) superfamily. 10 TMS drug/metabolite exporter (DME) (TC 2.A.7.3) family.</text>
</comment>
<comment type="subcellular location">
    <subcellularLocation>
        <location evidence="1">Membrane</location>
        <topology evidence="1">Multi-pass membrane protein</topology>
    </subcellularLocation>
</comment>
<evidence type="ECO:0000259" key="7">
    <source>
        <dbReference type="Pfam" id="PF00892"/>
    </source>
</evidence>
<feature type="transmembrane region" description="Helical" evidence="6">
    <location>
        <begin position="103"/>
        <end position="125"/>
    </location>
</feature>
<keyword evidence="5 6" id="KW-0472">Membrane</keyword>
<feature type="transmembrane region" description="Helical" evidence="6">
    <location>
        <begin position="43"/>
        <end position="64"/>
    </location>
</feature>
<name>A0A1H8EH88_9RHOB</name>
<dbReference type="SUPFAM" id="SSF103481">
    <property type="entry name" value="Multidrug resistance efflux transporter EmrE"/>
    <property type="match status" value="2"/>
</dbReference>
<dbReference type="InterPro" id="IPR000620">
    <property type="entry name" value="EamA_dom"/>
</dbReference>
<dbReference type="PANTHER" id="PTHR22911">
    <property type="entry name" value="ACYL-MALONYL CONDENSING ENZYME-RELATED"/>
    <property type="match status" value="1"/>
</dbReference>
<protein>
    <submittedName>
        <fullName evidence="8">EamA-like transporter family protein</fullName>
    </submittedName>
</protein>
<proteinExistence type="inferred from homology"/>
<keyword evidence="9" id="KW-1185">Reference proteome</keyword>
<evidence type="ECO:0000256" key="3">
    <source>
        <dbReference type="ARBA" id="ARBA00022692"/>
    </source>
</evidence>
<dbReference type="InterPro" id="IPR037185">
    <property type="entry name" value="EmrE-like"/>
</dbReference>
<evidence type="ECO:0000313" key="9">
    <source>
        <dbReference type="Proteomes" id="UP000199054"/>
    </source>
</evidence>
<keyword evidence="4 6" id="KW-1133">Transmembrane helix</keyword>
<accession>A0A1H8EH88</accession>
<dbReference type="STRING" id="34002.SAMN04489859_100284"/>
<feature type="domain" description="EamA" evidence="7">
    <location>
        <begin position="18"/>
        <end position="148"/>
    </location>
</feature>
<feature type="transmembrane region" description="Helical" evidence="6">
    <location>
        <begin position="155"/>
        <end position="175"/>
    </location>
</feature>
<dbReference type="GO" id="GO:0016020">
    <property type="term" value="C:membrane"/>
    <property type="evidence" value="ECO:0007669"/>
    <property type="project" value="UniProtKB-SubCell"/>
</dbReference>